<evidence type="ECO:0000313" key="2">
    <source>
        <dbReference type="Proteomes" id="UP000004994"/>
    </source>
</evidence>
<reference evidence="1" key="2">
    <citation type="submission" date="2019-01" db="UniProtKB">
        <authorList>
            <consortium name="EnsemblPlants"/>
        </authorList>
    </citation>
    <scope>IDENTIFICATION</scope>
    <source>
        <strain evidence="1">cv. Heinz 1706</strain>
    </source>
</reference>
<dbReference type="Gramene" id="Solyc12g013830.2.1">
    <property type="protein sequence ID" value="Solyc12g013830.2.1"/>
    <property type="gene ID" value="Solyc12g013830.2"/>
</dbReference>
<protein>
    <submittedName>
        <fullName evidence="1">Uncharacterized protein</fullName>
    </submittedName>
</protein>
<dbReference type="Proteomes" id="UP000004994">
    <property type="component" value="Chromosome 12"/>
</dbReference>
<dbReference type="AlphaFoldDB" id="A0A3Q7J4V5"/>
<accession>A0A3Q7J4V5</accession>
<proteinExistence type="predicted"/>
<name>A0A3Q7J4V5_SOLLC</name>
<organism evidence="1">
    <name type="scientific">Solanum lycopersicum</name>
    <name type="common">Tomato</name>
    <name type="synonym">Lycopersicon esculentum</name>
    <dbReference type="NCBI Taxonomy" id="4081"/>
    <lineage>
        <taxon>Eukaryota</taxon>
        <taxon>Viridiplantae</taxon>
        <taxon>Streptophyta</taxon>
        <taxon>Embryophyta</taxon>
        <taxon>Tracheophyta</taxon>
        <taxon>Spermatophyta</taxon>
        <taxon>Magnoliopsida</taxon>
        <taxon>eudicotyledons</taxon>
        <taxon>Gunneridae</taxon>
        <taxon>Pentapetalae</taxon>
        <taxon>asterids</taxon>
        <taxon>lamiids</taxon>
        <taxon>Solanales</taxon>
        <taxon>Solanaceae</taxon>
        <taxon>Solanoideae</taxon>
        <taxon>Solaneae</taxon>
        <taxon>Solanum</taxon>
        <taxon>Solanum subgen. Lycopersicon</taxon>
    </lineage>
</organism>
<evidence type="ECO:0000313" key="1">
    <source>
        <dbReference type="EnsemblPlants" id="Solyc12g013830.2.1"/>
    </source>
</evidence>
<dbReference type="PaxDb" id="4081-Solyc12g013830.1.1"/>
<dbReference type="EnsemblPlants" id="Solyc12g013830.2.1">
    <property type="protein sequence ID" value="Solyc12g013830.2.1"/>
    <property type="gene ID" value="Solyc12g013830.2"/>
</dbReference>
<reference evidence="1" key="1">
    <citation type="journal article" date="2012" name="Nature">
        <title>The tomato genome sequence provides insights into fleshy fruit evolution.</title>
        <authorList>
            <consortium name="Tomato Genome Consortium"/>
        </authorList>
    </citation>
    <scope>NUCLEOTIDE SEQUENCE [LARGE SCALE GENOMIC DNA]</scope>
    <source>
        <strain evidence="1">cv. Heinz 1706</strain>
    </source>
</reference>
<dbReference type="InParanoid" id="A0A3Q7J4V5"/>
<keyword evidence="2" id="KW-1185">Reference proteome</keyword>
<sequence length="31" mass="3732">MSDKRGSYNYADINKCVKKENQYDMAFIDKR</sequence>